<evidence type="ECO:0000313" key="2">
    <source>
        <dbReference type="EMBL" id="PDQ36531.1"/>
    </source>
</evidence>
<comment type="caution">
    <text evidence="2">The sequence shown here is derived from an EMBL/GenBank/DDBJ whole genome shotgun (WGS) entry which is preliminary data.</text>
</comment>
<dbReference type="EMBL" id="NAEP01000009">
    <property type="protein sequence ID" value="PDQ36531.1"/>
    <property type="molecule type" value="Genomic_DNA"/>
</dbReference>
<evidence type="ECO:0000256" key="1">
    <source>
        <dbReference type="SAM" id="MobiDB-lite"/>
    </source>
</evidence>
<feature type="region of interest" description="Disordered" evidence="1">
    <location>
        <begin position="314"/>
        <end position="357"/>
    </location>
</feature>
<protein>
    <recommendedName>
        <fullName evidence="4">ParB/Sulfiredoxin domain-containing protein</fullName>
    </recommendedName>
</protein>
<name>A0A2A6FV77_9MICO</name>
<accession>A0A2A6FV77</accession>
<sequence>MVYEKLPIVEVNLEELLLDLENYRIPAHPKDEAAALSYLFESEDVLGAAELIIRNGYFDNEVPIVIAASSQTGDSRYIVLEGNRRVSALKALRDPMLVPGHEKKVRGLLKRYEFEASNLPQRIRVLVTPDRAVAAPHIARLHTGLSKKRWSRDQQANFYYSLLNDSTTVDDVRAQYPSVKVVQFIKMAVMRRFLAAVPFVDVSLRQYAASDGLRMSVFEYAYLDKEIAFAIGVEFDKDGQLLPRSSTPEQIASKLSGMKLEAVEYLTNEFRENRLNTRSPEFKKKKDSSEPHTRLVNLLNGNLLISQSAVLPVRSPGPGRGVPVSGAGTGSPTPLLPSSSPGSRGPNSPNTKDTLDLSGIDYESAPVNLKFRYIELRGTNLTKLPISAAILMRSVLESTIKIHFESSSAPVTGQLASVFKQVSAYYGHNKALNSPIGTISSGDVNKQGSIAWFNMIAHSADAIVTGDDVRMAWRVVNPVLRRLLLPVESAPAGL</sequence>
<gene>
    <name evidence="2" type="ORF">B5766_00360</name>
</gene>
<evidence type="ECO:0000313" key="3">
    <source>
        <dbReference type="Proteomes" id="UP000219994"/>
    </source>
</evidence>
<dbReference type="Proteomes" id="UP000219994">
    <property type="component" value="Unassembled WGS sequence"/>
</dbReference>
<evidence type="ECO:0008006" key="4">
    <source>
        <dbReference type="Google" id="ProtNLM"/>
    </source>
</evidence>
<feature type="compositionally biased region" description="Low complexity" evidence="1">
    <location>
        <begin position="314"/>
        <end position="350"/>
    </location>
</feature>
<organism evidence="2 3">
    <name type="scientific">Candidatus Lumbricidiphila eiseniae</name>
    <dbReference type="NCBI Taxonomy" id="1969409"/>
    <lineage>
        <taxon>Bacteria</taxon>
        <taxon>Bacillati</taxon>
        <taxon>Actinomycetota</taxon>
        <taxon>Actinomycetes</taxon>
        <taxon>Micrococcales</taxon>
        <taxon>Microbacteriaceae</taxon>
        <taxon>Candidatus Lumbricidiphila</taxon>
    </lineage>
</organism>
<dbReference type="AlphaFoldDB" id="A0A2A6FV77"/>
<reference evidence="3" key="1">
    <citation type="submission" date="2017-03" db="EMBL/GenBank/DDBJ databases">
        <authorList>
            <person name="Lund M.B."/>
        </authorList>
    </citation>
    <scope>NUCLEOTIDE SEQUENCE [LARGE SCALE GENOMIC DNA]</scope>
</reference>
<proteinExistence type="predicted"/>